<evidence type="ECO:0000256" key="12">
    <source>
        <dbReference type="ARBA" id="ARBA00022960"/>
    </source>
</evidence>
<dbReference type="GO" id="GO:0009252">
    <property type="term" value="P:peptidoglycan biosynthetic process"/>
    <property type="evidence" value="ECO:0007669"/>
    <property type="project" value="UniProtKB-UniRule"/>
</dbReference>
<dbReference type="Pfam" id="PF02873">
    <property type="entry name" value="MurB_C"/>
    <property type="match status" value="1"/>
</dbReference>
<keyword evidence="7 19" id="KW-0963">Cytoplasm</keyword>
<evidence type="ECO:0000256" key="13">
    <source>
        <dbReference type="ARBA" id="ARBA00022984"/>
    </source>
</evidence>
<evidence type="ECO:0000256" key="7">
    <source>
        <dbReference type="ARBA" id="ARBA00022490"/>
    </source>
</evidence>
<dbReference type="Gene3D" id="3.30.43.10">
    <property type="entry name" value="Uridine Diphospho-n-acetylenolpyruvylglucosamine Reductase, domain 2"/>
    <property type="match status" value="1"/>
</dbReference>
<keyword evidence="16 19" id="KW-0961">Cell wall biogenesis/degradation</keyword>
<feature type="region of interest" description="Disordered" evidence="20">
    <location>
        <begin position="1"/>
        <end position="23"/>
    </location>
</feature>
<dbReference type="EC" id="1.3.1.98" evidence="5 19"/>
<evidence type="ECO:0000256" key="20">
    <source>
        <dbReference type="SAM" id="MobiDB-lite"/>
    </source>
</evidence>
<comment type="pathway">
    <text evidence="4 19">Cell wall biogenesis; peptidoglycan biosynthesis.</text>
</comment>
<dbReference type="InterPro" id="IPR006094">
    <property type="entry name" value="Oxid_FAD_bind_N"/>
</dbReference>
<keyword evidence="11 19" id="KW-0521">NADP</keyword>
<keyword evidence="9 19" id="KW-0285">Flavoprotein</keyword>
<dbReference type="GO" id="GO:0008762">
    <property type="term" value="F:UDP-N-acetylmuramate dehydrogenase activity"/>
    <property type="evidence" value="ECO:0007669"/>
    <property type="project" value="UniProtKB-UniRule"/>
</dbReference>
<dbReference type="HAMAP" id="MF_00037">
    <property type="entry name" value="MurB"/>
    <property type="match status" value="1"/>
</dbReference>
<feature type="compositionally biased region" description="Low complexity" evidence="20">
    <location>
        <begin position="10"/>
        <end position="23"/>
    </location>
</feature>
<dbReference type="InterPro" id="IPR016169">
    <property type="entry name" value="FAD-bd_PCMH_sub2"/>
</dbReference>
<dbReference type="RefSeq" id="WP_284348900.1">
    <property type="nucleotide sequence ID" value="NZ_BRXS01000002.1"/>
</dbReference>
<evidence type="ECO:0000256" key="2">
    <source>
        <dbReference type="ARBA" id="ARBA00003921"/>
    </source>
</evidence>
<keyword evidence="8 19" id="KW-0132">Cell division</keyword>
<evidence type="ECO:0000256" key="17">
    <source>
        <dbReference type="ARBA" id="ARBA00031026"/>
    </source>
</evidence>
<dbReference type="GO" id="GO:0051301">
    <property type="term" value="P:cell division"/>
    <property type="evidence" value="ECO:0007669"/>
    <property type="project" value="UniProtKB-KW"/>
</dbReference>
<dbReference type="Gene3D" id="3.90.78.10">
    <property type="entry name" value="UDP-N-acetylenolpyruvoylglucosamine reductase, C-terminal domain"/>
    <property type="match status" value="1"/>
</dbReference>
<evidence type="ECO:0000256" key="1">
    <source>
        <dbReference type="ARBA" id="ARBA00001974"/>
    </source>
</evidence>
<dbReference type="InterPro" id="IPR011601">
    <property type="entry name" value="MurB_C"/>
</dbReference>
<comment type="catalytic activity">
    <reaction evidence="18 19">
        <text>UDP-N-acetyl-alpha-D-muramate + NADP(+) = UDP-N-acetyl-3-O-(1-carboxyvinyl)-alpha-D-glucosamine + NADPH + H(+)</text>
        <dbReference type="Rhea" id="RHEA:12248"/>
        <dbReference type="ChEBI" id="CHEBI:15378"/>
        <dbReference type="ChEBI" id="CHEBI:57783"/>
        <dbReference type="ChEBI" id="CHEBI:58349"/>
        <dbReference type="ChEBI" id="CHEBI:68483"/>
        <dbReference type="ChEBI" id="CHEBI:70757"/>
        <dbReference type="EC" id="1.3.1.98"/>
    </reaction>
</comment>
<evidence type="ECO:0000256" key="15">
    <source>
        <dbReference type="ARBA" id="ARBA00023306"/>
    </source>
</evidence>
<dbReference type="Pfam" id="PF01565">
    <property type="entry name" value="FAD_binding_4"/>
    <property type="match status" value="1"/>
</dbReference>
<comment type="similarity">
    <text evidence="19">Belongs to the MurB family.</text>
</comment>
<dbReference type="NCBIfam" id="TIGR00179">
    <property type="entry name" value="murB"/>
    <property type="match status" value="1"/>
</dbReference>
<dbReference type="PROSITE" id="PS51387">
    <property type="entry name" value="FAD_PCMH"/>
    <property type="match status" value="1"/>
</dbReference>
<keyword evidence="12 19" id="KW-0133">Cell shape</keyword>
<dbReference type="InterPro" id="IPR016167">
    <property type="entry name" value="FAD-bd_PCMH_sub1"/>
</dbReference>
<evidence type="ECO:0000256" key="4">
    <source>
        <dbReference type="ARBA" id="ARBA00004752"/>
    </source>
</evidence>
<evidence type="ECO:0000313" key="23">
    <source>
        <dbReference type="Proteomes" id="UP001161325"/>
    </source>
</evidence>
<dbReference type="EMBL" id="BRXS01000002">
    <property type="protein sequence ID" value="GLC24452.1"/>
    <property type="molecule type" value="Genomic_DNA"/>
</dbReference>
<reference evidence="22" key="1">
    <citation type="submission" date="2022-08" db="EMBL/GenBank/DDBJ databases">
        <title>Draft genome sequencing of Roseisolibacter agri AW1220.</title>
        <authorList>
            <person name="Tobiishi Y."/>
            <person name="Tonouchi A."/>
        </authorList>
    </citation>
    <scope>NUCLEOTIDE SEQUENCE</scope>
    <source>
        <strain evidence="22">AW1220</strain>
    </source>
</reference>
<evidence type="ECO:0000256" key="8">
    <source>
        <dbReference type="ARBA" id="ARBA00022618"/>
    </source>
</evidence>
<keyword evidence="14 19" id="KW-0560">Oxidoreductase</keyword>
<accession>A0AA37Q660</accession>
<dbReference type="InterPro" id="IPR016166">
    <property type="entry name" value="FAD-bd_PCMH"/>
</dbReference>
<dbReference type="GO" id="GO:0008360">
    <property type="term" value="P:regulation of cell shape"/>
    <property type="evidence" value="ECO:0007669"/>
    <property type="project" value="UniProtKB-KW"/>
</dbReference>
<comment type="caution">
    <text evidence="19">Lacks conserved residue(s) required for the propagation of feature annotation.</text>
</comment>
<evidence type="ECO:0000256" key="11">
    <source>
        <dbReference type="ARBA" id="ARBA00022857"/>
    </source>
</evidence>
<name>A0AA37Q660_9BACT</name>
<dbReference type="InterPro" id="IPR036318">
    <property type="entry name" value="FAD-bd_PCMH-like_sf"/>
</dbReference>
<dbReference type="AlphaFoldDB" id="A0AA37Q660"/>
<dbReference type="Proteomes" id="UP001161325">
    <property type="component" value="Unassembled WGS sequence"/>
</dbReference>
<keyword evidence="15 19" id="KW-0131">Cell cycle</keyword>
<dbReference type="PANTHER" id="PTHR21071">
    <property type="entry name" value="UDP-N-ACETYLENOLPYRUVOYLGLUCOSAMINE REDUCTASE"/>
    <property type="match status" value="1"/>
</dbReference>
<dbReference type="PANTHER" id="PTHR21071:SF4">
    <property type="entry name" value="UDP-N-ACETYLENOLPYRUVOYLGLUCOSAMINE REDUCTASE"/>
    <property type="match status" value="1"/>
</dbReference>
<evidence type="ECO:0000256" key="16">
    <source>
        <dbReference type="ARBA" id="ARBA00023316"/>
    </source>
</evidence>
<evidence type="ECO:0000256" key="5">
    <source>
        <dbReference type="ARBA" id="ARBA00012518"/>
    </source>
</evidence>
<dbReference type="GO" id="GO:0071949">
    <property type="term" value="F:FAD binding"/>
    <property type="evidence" value="ECO:0007669"/>
    <property type="project" value="InterPro"/>
</dbReference>
<keyword evidence="23" id="KW-1185">Reference proteome</keyword>
<evidence type="ECO:0000313" key="22">
    <source>
        <dbReference type="EMBL" id="GLC24452.1"/>
    </source>
</evidence>
<dbReference type="InterPro" id="IPR036635">
    <property type="entry name" value="MurB_C_sf"/>
</dbReference>
<comment type="caution">
    <text evidence="22">The sequence shown here is derived from an EMBL/GenBank/DDBJ whole genome shotgun (WGS) entry which is preliminary data.</text>
</comment>
<protein>
    <recommendedName>
        <fullName evidence="6 19">UDP-N-acetylenolpyruvoylglucosamine reductase</fullName>
        <ecNumber evidence="5 19">1.3.1.98</ecNumber>
    </recommendedName>
    <alternativeName>
        <fullName evidence="17 19">UDP-N-acetylmuramate dehydrogenase</fullName>
    </alternativeName>
</protein>
<keyword evidence="13 19" id="KW-0573">Peptidoglycan synthesis</keyword>
<dbReference type="SUPFAM" id="SSF56194">
    <property type="entry name" value="Uridine diphospho-N-Acetylenolpyruvylglucosamine reductase, MurB, C-terminal domain"/>
    <property type="match status" value="1"/>
</dbReference>
<dbReference type="InterPro" id="IPR003170">
    <property type="entry name" value="MurB"/>
</dbReference>
<dbReference type="GO" id="GO:0071555">
    <property type="term" value="P:cell wall organization"/>
    <property type="evidence" value="ECO:0007669"/>
    <property type="project" value="UniProtKB-KW"/>
</dbReference>
<feature type="domain" description="FAD-binding PCMH-type" evidence="21">
    <location>
        <begin position="54"/>
        <end position="229"/>
    </location>
</feature>
<comment type="subcellular location">
    <subcellularLocation>
        <location evidence="3 19">Cytoplasm</location>
    </subcellularLocation>
</comment>
<evidence type="ECO:0000256" key="14">
    <source>
        <dbReference type="ARBA" id="ARBA00023002"/>
    </source>
</evidence>
<organism evidence="22 23">
    <name type="scientific">Roseisolibacter agri</name>
    <dbReference type="NCBI Taxonomy" id="2014610"/>
    <lineage>
        <taxon>Bacteria</taxon>
        <taxon>Pseudomonadati</taxon>
        <taxon>Gemmatimonadota</taxon>
        <taxon>Gemmatimonadia</taxon>
        <taxon>Gemmatimonadales</taxon>
        <taxon>Gemmatimonadaceae</taxon>
        <taxon>Roseisolibacter</taxon>
    </lineage>
</organism>
<feature type="active site" description="Proton donor" evidence="19">
    <location>
        <position position="260"/>
    </location>
</feature>
<dbReference type="GO" id="GO:0005829">
    <property type="term" value="C:cytosol"/>
    <property type="evidence" value="ECO:0007669"/>
    <property type="project" value="TreeGrafter"/>
</dbReference>
<gene>
    <name evidence="19 22" type="primary">murB</name>
    <name evidence="22" type="ORF">rosag_09650</name>
</gene>
<evidence type="ECO:0000256" key="9">
    <source>
        <dbReference type="ARBA" id="ARBA00022630"/>
    </source>
</evidence>
<dbReference type="Gene3D" id="3.30.465.10">
    <property type="match status" value="1"/>
</dbReference>
<feature type="active site" evidence="19">
    <location>
        <position position="330"/>
    </location>
</feature>
<evidence type="ECO:0000256" key="10">
    <source>
        <dbReference type="ARBA" id="ARBA00022827"/>
    </source>
</evidence>
<evidence type="ECO:0000256" key="18">
    <source>
        <dbReference type="ARBA" id="ARBA00048914"/>
    </source>
</evidence>
<sequence>MTSTLPAVSDAATGAAPTTATPLTDDQLDALRGRLGADRVRRGVRLAQYTSFRIGGPADALYTARSADELEAAIRAARELGIPHFLLGLGANILVGDRGFRGLVIRNAARHFRIRPEGDTGHLWAESGAIMQDIILEAVERGWSGIEHYIGIPSTVGGAIWQNLHFLSPAPERERTMFIAEAFESCEILSEEGERKVVDADYVQFGYDDTVFHHRRDIVLSATFRLQKGDPDRLHRILHENLSWRGARHPWLQIHPSAGSIFKKIEGVGAGRLVDQAGLKGHRHGGAQISPMHANIVVNRGSATAKDVRELIALAQRAVEEKFGQRLEPEIGFIGEF</sequence>
<proteinExistence type="inferred from homology"/>
<comment type="cofactor">
    <cofactor evidence="1 19">
        <name>FAD</name>
        <dbReference type="ChEBI" id="CHEBI:57692"/>
    </cofactor>
</comment>
<keyword evidence="10 19" id="KW-0274">FAD</keyword>
<comment type="function">
    <text evidence="2 19">Cell wall formation.</text>
</comment>
<evidence type="ECO:0000256" key="6">
    <source>
        <dbReference type="ARBA" id="ARBA00015188"/>
    </source>
</evidence>
<evidence type="ECO:0000256" key="3">
    <source>
        <dbReference type="ARBA" id="ARBA00004496"/>
    </source>
</evidence>
<evidence type="ECO:0000259" key="21">
    <source>
        <dbReference type="PROSITE" id="PS51387"/>
    </source>
</evidence>
<dbReference type="SUPFAM" id="SSF56176">
    <property type="entry name" value="FAD-binding/transporter-associated domain-like"/>
    <property type="match status" value="1"/>
</dbReference>
<evidence type="ECO:0000256" key="19">
    <source>
        <dbReference type="HAMAP-Rule" id="MF_00037"/>
    </source>
</evidence>